<dbReference type="HOGENOM" id="CLU_045984_1_0_11"/>
<feature type="compositionally biased region" description="Pro residues" evidence="1">
    <location>
        <begin position="44"/>
        <end position="72"/>
    </location>
</feature>
<reference evidence="5 6" key="2">
    <citation type="journal article" date="2010" name="Stand. Genomic Sci.">
        <title>Complete genome sequence of Nakamurella multipartita type strain (Y-104).</title>
        <authorList>
            <person name="Tice H."/>
            <person name="Mayilraj S."/>
            <person name="Sims D."/>
            <person name="Lapidus A."/>
            <person name="Nolan M."/>
            <person name="Lucas S."/>
            <person name="Glavina Del Rio T."/>
            <person name="Copeland A."/>
            <person name="Cheng J.F."/>
            <person name="Meincke L."/>
            <person name="Bruce D."/>
            <person name="Goodwin L."/>
            <person name="Pitluck S."/>
            <person name="Ivanova N."/>
            <person name="Mavromatis K."/>
            <person name="Ovchinnikova G."/>
            <person name="Pati A."/>
            <person name="Chen A."/>
            <person name="Palaniappan K."/>
            <person name="Land M."/>
            <person name="Hauser L."/>
            <person name="Chang Y.J."/>
            <person name="Jeffries C.D."/>
            <person name="Detter J.C."/>
            <person name="Brettin T."/>
            <person name="Rohde M."/>
            <person name="Goker M."/>
            <person name="Bristow J."/>
            <person name="Eisen J.A."/>
            <person name="Markowitz V."/>
            <person name="Hugenholtz P."/>
            <person name="Kyrpides N.C."/>
            <person name="Klenk H.P."/>
            <person name="Chen F."/>
        </authorList>
    </citation>
    <scope>NUCLEOTIDE SEQUENCE [LARGE SCALE GENOMIC DNA]</scope>
    <source>
        <strain evidence="6">ATCC 700099 / DSM 44233 / CIP 104796 / JCM 9543 / NBRC 105858 / Y-104</strain>
    </source>
</reference>
<dbReference type="InterPro" id="IPR021416">
    <property type="entry name" value="DUF3048_N"/>
</dbReference>
<dbReference type="KEGG" id="nml:Namu_3416"/>
<feature type="signal peptide" evidence="2">
    <location>
        <begin position="1"/>
        <end position="22"/>
    </location>
</feature>
<organism evidence="5 6">
    <name type="scientific">Nakamurella multipartita (strain ATCC 700099 / DSM 44233 / CIP 104796 / JCM 9543 / NBRC 105858 / Y-104)</name>
    <name type="common">Microsphaera multipartita</name>
    <dbReference type="NCBI Taxonomy" id="479431"/>
    <lineage>
        <taxon>Bacteria</taxon>
        <taxon>Bacillati</taxon>
        <taxon>Actinomycetota</taxon>
        <taxon>Actinomycetes</taxon>
        <taxon>Nakamurellales</taxon>
        <taxon>Nakamurellaceae</taxon>
        <taxon>Nakamurella</taxon>
    </lineage>
</organism>
<dbReference type="AlphaFoldDB" id="C8XE41"/>
<dbReference type="Pfam" id="PF11258">
    <property type="entry name" value="DUF3048"/>
    <property type="match status" value="1"/>
</dbReference>
<keyword evidence="6" id="KW-1185">Reference proteome</keyword>
<feature type="chain" id="PRO_5039580161" description="DUF3048 domain-containing protein" evidence="2">
    <location>
        <begin position="23"/>
        <end position="359"/>
    </location>
</feature>
<evidence type="ECO:0000259" key="4">
    <source>
        <dbReference type="Pfam" id="PF17479"/>
    </source>
</evidence>
<name>C8XE41_NAKMY</name>
<dbReference type="eggNOG" id="COG1470">
    <property type="taxonomic scope" value="Bacteria"/>
</dbReference>
<dbReference type="RefSeq" id="WP_015748610.1">
    <property type="nucleotide sequence ID" value="NC_013235.1"/>
</dbReference>
<dbReference type="EMBL" id="CP001737">
    <property type="protein sequence ID" value="ACV79744.1"/>
    <property type="molecule type" value="Genomic_DNA"/>
</dbReference>
<dbReference type="Gene3D" id="3.50.90.10">
    <property type="entry name" value="YerB-like"/>
    <property type="match status" value="1"/>
</dbReference>
<feature type="domain" description="DUF3048" evidence="3">
    <location>
        <begin position="80"/>
        <end position="207"/>
    </location>
</feature>
<evidence type="ECO:0000313" key="5">
    <source>
        <dbReference type="EMBL" id="ACV79744.1"/>
    </source>
</evidence>
<accession>C8XE41</accession>
<dbReference type="PROSITE" id="PS51257">
    <property type="entry name" value="PROKAR_LIPOPROTEIN"/>
    <property type="match status" value="1"/>
</dbReference>
<feature type="domain" description="DUF3048" evidence="4">
    <location>
        <begin position="236"/>
        <end position="347"/>
    </location>
</feature>
<protein>
    <recommendedName>
        <fullName evidence="7">DUF3048 domain-containing protein</fullName>
    </recommendedName>
</protein>
<evidence type="ECO:0000313" key="6">
    <source>
        <dbReference type="Proteomes" id="UP000002218"/>
    </source>
</evidence>
<feature type="compositionally biased region" description="Low complexity" evidence="1">
    <location>
        <begin position="31"/>
        <end position="43"/>
    </location>
</feature>
<sequence precursor="true">MGRSTRIIALASAALLSAAVLAGCSTGSLAEPSSSPPSSSASPSPSPSPTPSPTPTPTPTPTPEPPPAPPPVDALTGGAVNEGPVIAVKIDNTSAGLPQYGIASADITYVEQVEGGLTRLMPVFHTTLPDNVGPVRSVRTTDAELLPAFGVPALVFSGGGGVPLEAIANTPVIQVAEEQGAGGFWRSGSNAPFNLHSNLTQVLANTSGLSPARSIGFAFAATDPRVDAAPSAGGVDVQFQAARMGFSWTGSNYRVIRQGTPLEDAGGTPVVADNVLIQNVDFEPDGEFDSVGSPSYISHTIGSGSFTLFRDGKALTGTWSRPALDQPFQFLDGAGQPVPFKPGQTWVALVPGSASVEQS</sequence>
<dbReference type="Proteomes" id="UP000002218">
    <property type="component" value="Chromosome"/>
</dbReference>
<dbReference type="SUPFAM" id="SSF159774">
    <property type="entry name" value="YerB-like"/>
    <property type="match status" value="1"/>
</dbReference>
<proteinExistence type="predicted"/>
<gene>
    <name evidence="5" type="ordered locus">Namu_3416</name>
</gene>
<keyword evidence="2" id="KW-0732">Signal</keyword>
<dbReference type="STRING" id="479431.Namu_3416"/>
<evidence type="ECO:0000256" key="2">
    <source>
        <dbReference type="SAM" id="SignalP"/>
    </source>
</evidence>
<feature type="region of interest" description="Disordered" evidence="1">
    <location>
        <begin position="26"/>
        <end position="79"/>
    </location>
</feature>
<dbReference type="InterPro" id="IPR023158">
    <property type="entry name" value="YerB-like_sf"/>
</dbReference>
<dbReference type="Pfam" id="PF17479">
    <property type="entry name" value="DUF3048_C"/>
    <property type="match status" value="1"/>
</dbReference>
<dbReference type="InterPro" id="IPR035328">
    <property type="entry name" value="DUF3048_C"/>
</dbReference>
<evidence type="ECO:0000259" key="3">
    <source>
        <dbReference type="Pfam" id="PF11258"/>
    </source>
</evidence>
<reference evidence="6" key="1">
    <citation type="submission" date="2009-09" db="EMBL/GenBank/DDBJ databases">
        <title>The complete genome of Nakamurella multipartita DSM 44233.</title>
        <authorList>
            <consortium name="US DOE Joint Genome Institute (JGI-PGF)"/>
            <person name="Lucas S."/>
            <person name="Copeland A."/>
            <person name="Lapidus A."/>
            <person name="Glavina del Rio T."/>
            <person name="Dalin E."/>
            <person name="Tice H."/>
            <person name="Bruce D."/>
            <person name="Goodwin L."/>
            <person name="Pitluck S."/>
            <person name="Kyrpides N."/>
            <person name="Mavromatis K."/>
            <person name="Ivanova N."/>
            <person name="Ovchinnikova G."/>
            <person name="Sims D."/>
            <person name="Meincke L."/>
            <person name="Brettin T."/>
            <person name="Detter J.C."/>
            <person name="Han C."/>
            <person name="Larimer F."/>
            <person name="Land M."/>
            <person name="Hauser L."/>
            <person name="Markowitz V."/>
            <person name="Cheng J.-F."/>
            <person name="Hugenholtz P."/>
            <person name="Woyke T."/>
            <person name="Wu D."/>
            <person name="Klenk H.-P."/>
            <person name="Eisen J.A."/>
        </authorList>
    </citation>
    <scope>NUCLEOTIDE SEQUENCE [LARGE SCALE GENOMIC DNA]</scope>
    <source>
        <strain evidence="6">ATCC 700099 / DSM 44233 / CIP 104796 / JCM 9543 / NBRC 105858 / Y-104</strain>
    </source>
</reference>
<evidence type="ECO:0000256" key="1">
    <source>
        <dbReference type="SAM" id="MobiDB-lite"/>
    </source>
</evidence>
<evidence type="ECO:0008006" key="7">
    <source>
        <dbReference type="Google" id="ProtNLM"/>
    </source>
</evidence>
<dbReference type="InParanoid" id="C8XE41"/>